<dbReference type="SUPFAM" id="SSF46548">
    <property type="entry name" value="alpha-helical ferredoxin"/>
    <property type="match status" value="1"/>
</dbReference>
<dbReference type="PANTHER" id="PTHR42783:SF3">
    <property type="entry name" value="GLUTAMATE SYNTHASE [NADPH] SMALL CHAIN-RELATED"/>
    <property type="match status" value="1"/>
</dbReference>
<dbReference type="OrthoDB" id="9803192at2"/>
<dbReference type="Pfam" id="PF14691">
    <property type="entry name" value="Fer4_20"/>
    <property type="match status" value="1"/>
</dbReference>
<evidence type="ECO:0000259" key="2">
    <source>
        <dbReference type="Pfam" id="PF14691"/>
    </source>
</evidence>
<dbReference type="InterPro" id="IPR028261">
    <property type="entry name" value="DPD_II"/>
</dbReference>
<protein>
    <submittedName>
        <fullName evidence="3">Glutamate synthase [NADPH] small chain</fullName>
        <ecNumber evidence="3">1.4.1.13</ecNumber>
    </submittedName>
</protein>
<keyword evidence="4" id="KW-1185">Reference proteome</keyword>
<evidence type="ECO:0000313" key="4">
    <source>
        <dbReference type="Proteomes" id="UP000255367"/>
    </source>
</evidence>
<dbReference type="RefSeq" id="WP_115310544.1">
    <property type="nucleotide sequence ID" value="NZ_UHIO01000001.1"/>
</dbReference>
<dbReference type="Proteomes" id="UP000255367">
    <property type="component" value="Unassembled WGS sequence"/>
</dbReference>
<sequence length="452" mass="49069">MVGLDRNEQAVKAGYTEDRDYTLEEALAEAKRCLNCAKPLCRTGCPIENEIPRFIQAIARGNFGEANDIIGERSNLPAVCGRVCPREKQCEGHCILNRANKPINIGKLERFAADFESLHGLRRMKPIIKDQGKIGIIGSGPAGLTVASDMAKLGYEVTIFEKQDEPGGILLYGIPAFRLSKEVVHREINRLKALGVTFECNTIIGPDKTIDSLFEEGYDAIFIATGTHVPMELPMRGDEKPGVLQAMALLTAVQLHQNGRVGDDDIPVQKGDKVVVIGAGNVAMDAARTCVRLGASVTVAYRRGEENMSANPLEYKEAKEEGVEFKFYASPASVEGEGVVEGLRCEMQEPQEDGSVKPTGHYETIPADKIIIAIGHKPNARLVGPGNGIEVNKDGYVVTREMPYGMTSRKGVFAGGDVVHKPATVVLAMRAAKKVVEGMVNYCEAKRFLGDI</sequence>
<dbReference type="InterPro" id="IPR036188">
    <property type="entry name" value="FAD/NAD-bd_sf"/>
</dbReference>
<dbReference type="Gene3D" id="3.50.50.60">
    <property type="entry name" value="FAD/NAD(P)-binding domain"/>
    <property type="match status" value="2"/>
</dbReference>
<dbReference type="EMBL" id="UHIO01000001">
    <property type="protein sequence ID" value="SUP43901.1"/>
    <property type="molecule type" value="Genomic_DNA"/>
</dbReference>
<dbReference type="InterPro" id="IPR023753">
    <property type="entry name" value="FAD/NAD-binding_dom"/>
</dbReference>
<dbReference type="PRINTS" id="PR00419">
    <property type="entry name" value="ADXRDTASE"/>
</dbReference>
<evidence type="ECO:0000313" key="3">
    <source>
        <dbReference type="EMBL" id="SUP43901.1"/>
    </source>
</evidence>
<keyword evidence="3" id="KW-0560">Oxidoreductase</keyword>
<organism evidence="3 4">
    <name type="scientific">Veillonella criceti</name>
    <dbReference type="NCBI Taxonomy" id="103891"/>
    <lineage>
        <taxon>Bacteria</taxon>
        <taxon>Bacillati</taxon>
        <taxon>Bacillota</taxon>
        <taxon>Negativicutes</taxon>
        <taxon>Veillonellales</taxon>
        <taxon>Veillonellaceae</taxon>
        <taxon>Veillonella</taxon>
    </lineage>
</organism>
<dbReference type="PANTHER" id="PTHR42783">
    <property type="entry name" value="GLUTAMATE SYNTHASE [NADPH] SMALL CHAIN"/>
    <property type="match status" value="1"/>
</dbReference>
<evidence type="ECO:0000259" key="1">
    <source>
        <dbReference type="Pfam" id="PF07992"/>
    </source>
</evidence>
<dbReference type="GO" id="GO:0051536">
    <property type="term" value="F:iron-sulfur cluster binding"/>
    <property type="evidence" value="ECO:0007669"/>
    <property type="project" value="InterPro"/>
</dbReference>
<dbReference type="Pfam" id="PF07992">
    <property type="entry name" value="Pyr_redox_2"/>
    <property type="match status" value="1"/>
</dbReference>
<dbReference type="AlphaFoldDB" id="A0A380NN20"/>
<dbReference type="SUPFAM" id="SSF51971">
    <property type="entry name" value="Nucleotide-binding domain"/>
    <property type="match status" value="1"/>
</dbReference>
<dbReference type="InterPro" id="IPR009051">
    <property type="entry name" value="Helical_ferredxn"/>
</dbReference>
<feature type="domain" description="FAD/NAD(P)-binding" evidence="1">
    <location>
        <begin position="134"/>
        <end position="432"/>
    </location>
</feature>
<gene>
    <name evidence="3" type="primary">gltD_2</name>
    <name evidence="3" type="ORF">NCTC12020_01403</name>
</gene>
<proteinExistence type="predicted"/>
<dbReference type="GO" id="GO:0004355">
    <property type="term" value="F:glutamate synthase (NADPH) activity"/>
    <property type="evidence" value="ECO:0007669"/>
    <property type="project" value="UniProtKB-EC"/>
</dbReference>
<accession>A0A380NN20</accession>
<dbReference type="Gene3D" id="1.10.1060.10">
    <property type="entry name" value="Alpha-helical ferredoxin"/>
    <property type="match status" value="1"/>
</dbReference>
<dbReference type="EC" id="1.4.1.13" evidence="3"/>
<feature type="domain" description="Dihydroprymidine dehydrogenase" evidence="2">
    <location>
        <begin position="19"/>
        <end position="117"/>
    </location>
</feature>
<reference evidence="3 4" key="1">
    <citation type="submission" date="2018-06" db="EMBL/GenBank/DDBJ databases">
        <authorList>
            <consortium name="Pathogen Informatics"/>
            <person name="Doyle S."/>
        </authorList>
    </citation>
    <scope>NUCLEOTIDE SEQUENCE [LARGE SCALE GENOMIC DNA]</scope>
    <source>
        <strain evidence="3 4">NCTC12020</strain>
    </source>
</reference>
<name>A0A380NN20_9FIRM</name>